<comment type="caution">
    <text evidence="1">The sequence shown here is derived from an EMBL/GenBank/DDBJ whole genome shotgun (WGS) entry which is preliminary data.</text>
</comment>
<sequence length="71" mass="8426">MINKKRKFYDKFDSLVDTSTKPMSGIFANLFKKGVLPKTAEYYRVRGLSEEDIPVFREMIIIKYLSKILRF</sequence>
<gene>
    <name evidence="1" type="ORF">Hs30E_01950</name>
</gene>
<keyword evidence="2" id="KW-1185">Reference proteome</keyword>
<evidence type="ECO:0000313" key="2">
    <source>
        <dbReference type="Proteomes" id="UP000480303"/>
    </source>
</evidence>
<dbReference type="Proteomes" id="UP000480303">
    <property type="component" value="Unassembled WGS sequence"/>
</dbReference>
<protein>
    <submittedName>
        <fullName evidence="1">Uncharacterized protein</fullName>
    </submittedName>
</protein>
<name>A0A6A0BB95_9LACT</name>
<dbReference type="AlphaFoldDB" id="A0A6A0BB95"/>
<proteinExistence type="predicted"/>
<accession>A0A6A0BB95</accession>
<dbReference type="EMBL" id="BLLI01000003">
    <property type="protein sequence ID" value="GFH41644.1"/>
    <property type="molecule type" value="Genomic_DNA"/>
</dbReference>
<dbReference type="RefSeq" id="WP_172207325.1">
    <property type="nucleotide sequence ID" value="NZ_BLLI01000003.1"/>
</dbReference>
<reference evidence="1 2" key="1">
    <citation type="submission" date="2020-02" db="EMBL/GenBank/DDBJ databases">
        <title>Draft genome sequence of Lactococcus sp. Hs30E4-3.</title>
        <authorList>
            <person name="Noda S."/>
            <person name="Yuki M."/>
            <person name="Ohkuma M."/>
        </authorList>
    </citation>
    <scope>NUCLEOTIDE SEQUENCE [LARGE SCALE GENOMIC DNA]</scope>
    <source>
        <strain evidence="1 2">Hs30E4-3</strain>
    </source>
</reference>
<organism evidence="1 2">
    <name type="scientific">Pseudolactococcus hodotermopsidis</name>
    <dbReference type="NCBI Taxonomy" id="2709157"/>
    <lineage>
        <taxon>Bacteria</taxon>
        <taxon>Bacillati</taxon>
        <taxon>Bacillota</taxon>
        <taxon>Bacilli</taxon>
        <taxon>Lactobacillales</taxon>
        <taxon>Streptococcaceae</taxon>
        <taxon>Pseudolactococcus</taxon>
    </lineage>
</organism>
<evidence type="ECO:0000313" key="1">
    <source>
        <dbReference type="EMBL" id="GFH41644.1"/>
    </source>
</evidence>